<dbReference type="Proteomes" id="UP000613030">
    <property type="component" value="Unassembled WGS sequence"/>
</dbReference>
<name>A0ABS1KY31_9BACT</name>
<gene>
    <name evidence="3" type="ORF">JI741_24210</name>
</gene>
<dbReference type="PROSITE" id="PS51257">
    <property type="entry name" value="PROKAR_LIPOPROTEIN"/>
    <property type="match status" value="1"/>
</dbReference>
<feature type="compositionally biased region" description="Basic and acidic residues" evidence="1">
    <location>
        <begin position="42"/>
        <end position="51"/>
    </location>
</feature>
<keyword evidence="4" id="KW-1185">Reference proteome</keyword>
<reference evidence="3 4" key="1">
    <citation type="submission" date="2021-01" db="EMBL/GenBank/DDBJ databases">
        <title>Chryseolinea sp. Jin1 Genome sequencing and assembly.</title>
        <authorList>
            <person name="Kim I."/>
        </authorList>
    </citation>
    <scope>NUCLEOTIDE SEQUENCE [LARGE SCALE GENOMIC DNA]</scope>
    <source>
        <strain evidence="3 4">Jin1</strain>
    </source>
</reference>
<dbReference type="InterPro" id="IPR012347">
    <property type="entry name" value="Ferritin-like"/>
</dbReference>
<proteinExistence type="predicted"/>
<protein>
    <submittedName>
        <fullName evidence="3">DUF4142 domain-containing protein</fullName>
    </submittedName>
</protein>
<evidence type="ECO:0000313" key="3">
    <source>
        <dbReference type="EMBL" id="MBL0744359.1"/>
    </source>
</evidence>
<dbReference type="InterPro" id="IPR025419">
    <property type="entry name" value="DUF4142"/>
</dbReference>
<evidence type="ECO:0000256" key="1">
    <source>
        <dbReference type="SAM" id="MobiDB-lite"/>
    </source>
</evidence>
<dbReference type="PANTHER" id="PTHR38593">
    <property type="entry name" value="BLR2558 PROTEIN"/>
    <property type="match status" value="1"/>
</dbReference>
<evidence type="ECO:0000259" key="2">
    <source>
        <dbReference type="Pfam" id="PF13628"/>
    </source>
</evidence>
<dbReference type="RefSeq" id="WP_202014013.1">
    <property type="nucleotide sequence ID" value="NZ_JAERRB010000010.1"/>
</dbReference>
<feature type="region of interest" description="Disordered" evidence="1">
    <location>
        <begin position="24"/>
        <end position="51"/>
    </location>
</feature>
<sequence length="193" mass="21739">MKYKTLNMLAALALGIFLVGCGPSKNKEENTDSNEVAEEQNEDKFETKASERDAEFVANAVAGNYAEIKMAEIAKTRSSNTEVQAIAAMLVDDHTAVLNQLKDFASKRGISIPVEEKDDAKDKIADLEKQDAKDFDKKWCNTLVDKHEKTIKDFESNWEKTDDSTLKEWINQTLPHLKTHLDKLTTCDKNLKS</sequence>
<dbReference type="PANTHER" id="PTHR38593:SF1">
    <property type="entry name" value="BLR2558 PROTEIN"/>
    <property type="match status" value="1"/>
</dbReference>
<dbReference type="Pfam" id="PF13628">
    <property type="entry name" value="DUF4142"/>
    <property type="match status" value="1"/>
</dbReference>
<organism evidence="3 4">
    <name type="scientific">Chryseolinea lacunae</name>
    <dbReference type="NCBI Taxonomy" id="2801331"/>
    <lineage>
        <taxon>Bacteria</taxon>
        <taxon>Pseudomonadati</taxon>
        <taxon>Bacteroidota</taxon>
        <taxon>Cytophagia</taxon>
        <taxon>Cytophagales</taxon>
        <taxon>Fulvivirgaceae</taxon>
        <taxon>Chryseolinea</taxon>
    </lineage>
</organism>
<dbReference type="Gene3D" id="1.20.1260.10">
    <property type="match status" value="1"/>
</dbReference>
<feature type="compositionally biased region" description="Acidic residues" evidence="1">
    <location>
        <begin position="31"/>
        <end position="41"/>
    </location>
</feature>
<accession>A0ABS1KY31</accession>
<evidence type="ECO:0000313" key="4">
    <source>
        <dbReference type="Proteomes" id="UP000613030"/>
    </source>
</evidence>
<dbReference type="EMBL" id="JAERRB010000010">
    <property type="protein sequence ID" value="MBL0744359.1"/>
    <property type="molecule type" value="Genomic_DNA"/>
</dbReference>
<comment type="caution">
    <text evidence="3">The sequence shown here is derived from an EMBL/GenBank/DDBJ whole genome shotgun (WGS) entry which is preliminary data.</text>
</comment>
<feature type="domain" description="DUF4142" evidence="2">
    <location>
        <begin position="52"/>
        <end position="184"/>
    </location>
</feature>